<evidence type="ECO:0000313" key="2">
    <source>
        <dbReference type="EnsemblMetazoa" id="XP_019754743.1"/>
    </source>
</evidence>
<dbReference type="Proteomes" id="UP000019118">
    <property type="component" value="Unassembled WGS sequence"/>
</dbReference>
<proteinExistence type="predicted"/>
<feature type="region of interest" description="Disordered" evidence="1">
    <location>
        <begin position="92"/>
        <end position="113"/>
    </location>
</feature>
<feature type="region of interest" description="Disordered" evidence="1">
    <location>
        <begin position="142"/>
        <end position="165"/>
    </location>
</feature>
<feature type="compositionally biased region" description="Basic and acidic residues" evidence="1">
    <location>
        <begin position="104"/>
        <end position="113"/>
    </location>
</feature>
<evidence type="ECO:0000313" key="3">
    <source>
        <dbReference type="Proteomes" id="UP000019118"/>
    </source>
</evidence>
<name>A0AAR5P0Q3_DENPD</name>
<sequence length="250" mass="27723">MSVKTIDTPKTSISKAQSLSNAFESCLHTSSNFCDLSVHESPAVYERDLESHSSYPSNKKQNSSNCMFQSPDILTTYVGLDLVACTTKPDLEEPDGVSRLHPAIKSEKKSGEHKTVRIMFPPQVIITPDDAISKILEAETIADQSQRTQPDGHAENQESDSEAIVKQEQETIASKPRQVTFREDNLDGVLDSISHDLDYLLNRNEDLTTELEVRKVSKLPGVSVINNIPEELVLHENSSSPEGIMLRTNC</sequence>
<dbReference type="AlphaFoldDB" id="A0AAR5P0Q3"/>
<evidence type="ECO:0000256" key="1">
    <source>
        <dbReference type="SAM" id="MobiDB-lite"/>
    </source>
</evidence>
<reference evidence="3" key="1">
    <citation type="journal article" date="2013" name="Genome Biol.">
        <title>Draft genome of the mountain pine beetle, Dendroctonus ponderosae Hopkins, a major forest pest.</title>
        <authorList>
            <person name="Keeling C.I."/>
            <person name="Yuen M.M."/>
            <person name="Liao N.Y."/>
            <person name="Docking T.R."/>
            <person name="Chan S.K."/>
            <person name="Taylor G.A."/>
            <person name="Palmquist D.L."/>
            <person name="Jackman S.D."/>
            <person name="Nguyen A."/>
            <person name="Li M."/>
            <person name="Henderson H."/>
            <person name="Janes J.K."/>
            <person name="Zhao Y."/>
            <person name="Pandoh P."/>
            <person name="Moore R."/>
            <person name="Sperling F.A."/>
            <person name="Huber D.P."/>
            <person name="Birol I."/>
            <person name="Jones S.J."/>
            <person name="Bohlmann J."/>
        </authorList>
    </citation>
    <scope>NUCLEOTIDE SEQUENCE</scope>
</reference>
<protein>
    <submittedName>
        <fullName evidence="2">Uncharacterized protein</fullName>
    </submittedName>
</protein>
<accession>A0AAR5P0Q3</accession>
<reference evidence="2" key="2">
    <citation type="submission" date="2024-08" db="UniProtKB">
        <authorList>
            <consortium name="EnsemblMetazoa"/>
        </authorList>
    </citation>
    <scope>IDENTIFICATION</scope>
</reference>
<organism evidence="2 3">
    <name type="scientific">Dendroctonus ponderosae</name>
    <name type="common">Mountain pine beetle</name>
    <dbReference type="NCBI Taxonomy" id="77166"/>
    <lineage>
        <taxon>Eukaryota</taxon>
        <taxon>Metazoa</taxon>
        <taxon>Ecdysozoa</taxon>
        <taxon>Arthropoda</taxon>
        <taxon>Hexapoda</taxon>
        <taxon>Insecta</taxon>
        <taxon>Pterygota</taxon>
        <taxon>Neoptera</taxon>
        <taxon>Endopterygota</taxon>
        <taxon>Coleoptera</taxon>
        <taxon>Polyphaga</taxon>
        <taxon>Cucujiformia</taxon>
        <taxon>Curculionidae</taxon>
        <taxon>Scolytinae</taxon>
        <taxon>Dendroctonus</taxon>
    </lineage>
</organism>
<keyword evidence="3" id="KW-1185">Reference proteome</keyword>
<dbReference type="EnsemblMetazoa" id="XM_019899184.1">
    <property type="protein sequence ID" value="XP_019754743.1"/>
    <property type="gene ID" value="LOC109533780"/>
</dbReference>